<evidence type="ECO:0000313" key="1">
    <source>
        <dbReference type="EMBL" id="NJQ15237.1"/>
    </source>
</evidence>
<reference evidence="1 2" key="1">
    <citation type="submission" date="2020-03" db="EMBL/GenBank/DDBJ databases">
        <title>Draft genome of Streptomyces sp. ventii, isolated from the Axial Seamount in the Pacific Ocean, and resequencing of the two type strains Streptomyces lonarensis strain NCL 716 and Streptomyces bohaiensis strain 11A07.</title>
        <authorList>
            <person name="Loughran R.M."/>
            <person name="Pfannmuller K.M."/>
            <person name="Wasson B.J."/>
            <person name="Deadmond M.C."/>
            <person name="Paddock B.E."/>
            <person name="Koyack M.J."/>
            <person name="Gallegos D.A."/>
            <person name="Mitchell E.A."/>
            <person name="Ushijima B."/>
            <person name="Saw J.H."/>
            <person name="Mcphail K.L."/>
            <person name="Videau P."/>
        </authorList>
    </citation>
    <scope>NUCLEOTIDE SEQUENCE [LARGE SCALE GENOMIC DNA]</scope>
    <source>
        <strain evidence="1 2">11A07</strain>
    </source>
</reference>
<dbReference type="RefSeq" id="WP_168088013.1">
    <property type="nucleotide sequence ID" value="NZ_BHZH01000108.1"/>
</dbReference>
<name>A0ABX1CCX1_9ACTN</name>
<dbReference type="EMBL" id="JAAVJC010000060">
    <property type="protein sequence ID" value="NJQ15237.1"/>
    <property type="molecule type" value="Genomic_DNA"/>
</dbReference>
<accession>A0ABX1CCX1</accession>
<organism evidence="1 2">
    <name type="scientific">Streptomyces bohaiensis</name>
    <dbReference type="NCBI Taxonomy" id="1431344"/>
    <lineage>
        <taxon>Bacteria</taxon>
        <taxon>Bacillati</taxon>
        <taxon>Actinomycetota</taxon>
        <taxon>Actinomycetes</taxon>
        <taxon>Kitasatosporales</taxon>
        <taxon>Streptomycetaceae</taxon>
        <taxon>Streptomyces</taxon>
    </lineage>
</organism>
<keyword evidence="2" id="KW-1185">Reference proteome</keyword>
<comment type="caution">
    <text evidence="1">The sequence shown here is derived from an EMBL/GenBank/DDBJ whole genome shotgun (WGS) entry which is preliminary data.</text>
</comment>
<sequence length="86" mass="9304">MSIIDDPRAEAVRCPAAAIRAGDFLTLAGSCLPVTAIAHRGGTTWLELGPEVRAQLHSDLDVTVIRPVRPARRALPVRPVRTARTR</sequence>
<protein>
    <submittedName>
        <fullName evidence="1">Uncharacterized protein</fullName>
    </submittedName>
</protein>
<dbReference type="Proteomes" id="UP000727056">
    <property type="component" value="Unassembled WGS sequence"/>
</dbReference>
<proteinExistence type="predicted"/>
<evidence type="ECO:0000313" key="2">
    <source>
        <dbReference type="Proteomes" id="UP000727056"/>
    </source>
</evidence>
<gene>
    <name evidence="1" type="ORF">HCN52_09820</name>
</gene>